<gene>
    <name evidence="2" type="ORF">WMO75_00155</name>
</gene>
<name>A0ABV1AGU7_9FIRM</name>
<accession>A0ABV1AGU7</accession>
<reference evidence="2 3" key="1">
    <citation type="submission" date="2024-03" db="EMBL/GenBank/DDBJ databases">
        <title>Human intestinal bacterial collection.</title>
        <authorList>
            <person name="Pauvert C."/>
            <person name="Hitch T.C.A."/>
            <person name="Clavel T."/>
        </authorList>
    </citation>
    <scope>NUCLEOTIDE SEQUENCE [LARGE SCALE GENOMIC DNA]</scope>
    <source>
        <strain evidence="2 3">CLA-AA-H95</strain>
    </source>
</reference>
<dbReference type="EMBL" id="JBBMEI010000001">
    <property type="protein sequence ID" value="MEQ2356763.1"/>
    <property type="molecule type" value="Genomic_DNA"/>
</dbReference>
<protein>
    <recommendedName>
        <fullName evidence="4">Zinc ribbon domain-containing protein</fullName>
    </recommendedName>
</protein>
<organism evidence="2 3">
    <name type="scientific">Blautia intestinihominis</name>
    <dbReference type="NCBI Taxonomy" id="3133152"/>
    <lineage>
        <taxon>Bacteria</taxon>
        <taxon>Bacillati</taxon>
        <taxon>Bacillota</taxon>
        <taxon>Clostridia</taxon>
        <taxon>Lachnospirales</taxon>
        <taxon>Lachnospiraceae</taxon>
        <taxon>Blautia</taxon>
    </lineage>
</organism>
<evidence type="ECO:0008006" key="4">
    <source>
        <dbReference type="Google" id="ProtNLM"/>
    </source>
</evidence>
<sequence>MKRKIKCPQCGREVTEKLCFCGWDLTVDFVAYPSVSRIHEETTQFHKVTNIYIEKAQEMRKKAEEAYRASLSVDLEDLEKTVSDLKEAENLMKTILRRDASDENFEWFGKIYMQREIIQRKLQKPSGLKINLNVSKQRRVPEYAEQLKFSKTLREADKGNTEAQFAAGYM</sequence>
<feature type="coiled-coil region" evidence="1">
    <location>
        <begin position="68"/>
        <end position="98"/>
    </location>
</feature>
<evidence type="ECO:0000256" key="1">
    <source>
        <dbReference type="SAM" id="Coils"/>
    </source>
</evidence>
<keyword evidence="3" id="KW-1185">Reference proteome</keyword>
<keyword evidence="1" id="KW-0175">Coiled coil</keyword>
<comment type="caution">
    <text evidence="2">The sequence shown here is derived from an EMBL/GenBank/DDBJ whole genome shotgun (WGS) entry which is preliminary data.</text>
</comment>
<dbReference type="Proteomes" id="UP001446032">
    <property type="component" value="Unassembled WGS sequence"/>
</dbReference>
<dbReference type="RefSeq" id="WP_349077453.1">
    <property type="nucleotide sequence ID" value="NZ_JBBMEI010000001.1"/>
</dbReference>
<proteinExistence type="predicted"/>
<evidence type="ECO:0000313" key="2">
    <source>
        <dbReference type="EMBL" id="MEQ2356763.1"/>
    </source>
</evidence>
<evidence type="ECO:0000313" key="3">
    <source>
        <dbReference type="Proteomes" id="UP001446032"/>
    </source>
</evidence>